<feature type="region of interest" description="Disordered" evidence="5">
    <location>
        <begin position="150"/>
        <end position="185"/>
    </location>
</feature>
<evidence type="ECO:0000313" key="7">
    <source>
        <dbReference type="EMBL" id="MFC4640445.1"/>
    </source>
</evidence>
<evidence type="ECO:0000259" key="6">
    <source>
        <dbReference type="SMART" id="SM00704"/>
    </source>
</evidence>
<evidence type="ECO:0000256" key="5">
    <source>
        <dbReference type="SAM" id="MobiDB-lite"/>
    </source>
</evidence>
<keyword evidence="8" id="KW-1185">Reference proteome</keyword>
<dbReference type="SMART" id="SM00704">
    <property type="entry name" value="ZnF_CDGSH"/>
    <property type="match status" value="1"/>
</dbReference>
<dbReference type="Proteomes" id="UP001595952">
    <property type="component" value="Unassembled WGS sequence"/>
</dbReference>
<keyword evidence="1" id="KW-0001">2Fe-2S</keyword>
<keyword evidence="2" id="KW-0479">Metal-binding</keyword>
<evidence type="ECO:0000256" key="1">
    <source>
        <dbReference type="ARBA" id="ARBA00022714"/>
    </source>
</evidence>
<evidence type="ECO:0000256" key="3">
    <source>
        <dbReference type="ARBA" id="ARBA00023004"/>
    </source>
</evidence>
<evidence type="ECO:0000256" key="4">
    <source>
        <dbReference type="ARBA" id="ARBA00023014"/>
    </source>
</evidence>
<reference evidence="8" key="1">
    <citation type="journal article" date="2019" name="Int. J. Syst. Evol. Microbiol.">
        <title>The Global Catalogue of Microorganisms (GCM) 10K type strain sequencing project: providing services to taxonomists for standard genome sequencing and annotation.</title>
        <authorList>
            <consortium name="The Broad Institute Genomics Platform"/>
            <consortium name="The Broad Institute Genome Sequencing Center for Infectious Disease"/>
            <person name="Wu L."/>
            <person name="Ma J."/>
        </authorList>
    </citation>
    <scope>NUCLEOTIDE SEQUENCE [LARGE SCALE GENOMIC DNA]</scope>
    <source>
        <strain evidence="8">CCUG 55995</strain>
    </source>
</reference>
<dbReference type="InterPro" id="IPR010693">
    <property type="entry name" value="Divergent_4Fe-4S_mono-cluster"/>
</dbReference>
<dbReference type="Pfam" id="PF06902">
    <property type="entry name" value="Fer4_19"/>
    <property type="match status" value="1"/>
</dbReference>
<organism evidence="7 8">
    <name type="scientific">Deinococcus hohokamensis</name>
    <dbReference type="NCBI Taxonomy" id="309883"/>
    <lineage>
        <taxon>Bacteria</taxon>
        <taxon>Thermotogati</taxon>
        <taxon>Deinococcota</taxon>
        <taxon>Deinococci</taxon>
        <taxon>Deinococcales</taxon>
        <taxon>Deinococcaceae</taxon>
        <taxon>Deinococcus</taxon>
    </lineage>
</organism>
<keyword evidence="3" id="KW-0408">Iron</keyword>
<proteinExistence type="predicted"/>
<dbReference type="RefSeq" id="WP_380063426.1">
    <property type="nucleotide sequence ID" value="NZ_JBHSEI010000017.1"/>
</dbReference>
<sequence length="185" mass="19636">MTHSSLPSDPQPGDLQRGKAYPGEGVTVYYEATRCVHVANCVRGLPAVFRPSERPWIQAWNAPAEQIAAAVRSCPTGALHYALTGGATEAPEVPTTVTAVTDGPLLLRGNLRLQTPEGEQREVRAALCRCGASTHKPFCDGTHAKIAWKSAGEASPSVRGDDHPEAGQRADGARESSEKAGEERV</sequence>
<name>A0ABV9IGK9_9DEIO</name>
<dbReference type="Pfam" id="PF09360">
    <property type="entry name" value="zf-CDGSH"/>
    <property type="match status" value="1"/>
</dbReference>
<dbReference type="Gene3D" id="3.40.5.90">
    <property type="entry name" value="CDGSH iron-sulfur domain, mitoNEET-type"/>
    <property type="match status" value="1"/>
</dbReference>
<feature type="domain" description="Iron-binding zinc finger CDGSH type" evidence="6">
    <location>
        <begin position="114"/>
        <end position="149"/>
    </location>
</feature>
<evidence type="ECO:0000313" key="8">
    <source>
        <dbReference type="Proteomes" id="UP001595952"/>
    </source>
</evidence>
<gene>
    <name evidence="7" type="ORF">ACFO0D_19125</name>
</gene>
<feature type="compositionally biased region" description="Basic and acidic residues" evidence="5">
    <location>
        <begin position="159"/>
        <end position="185"/>
    </location>
</feature>
<dbReference type="InterPro" id="IPR018967">
    <property type="entry name" value="FeS-contain_CDGSH-typ"/>
</dbReference>
<keyword evidence="4" id="KW-0411">Iron-sulfur</keyword>
<dbReference type="Gene3D" id="3.30.70.20">
    <property type="match status" value="1"/>
</dbReference>
<dbReference type="InterPro" id="IPR042216">
    <property type="entry name" value="MitoNEET_CISD"/>
</dbReference>
<accession>A0ABV9IGK9</accession>
<protein>
    <submittedName>
        <fullName evidence="7">(4Fe-4S)-binding protein</fullName>
    </submittedName>
</protein>
<comment type="caution">
    <text evidence="7">The sequence shown here is derived from an EMBL/GenBank/DDBJ whole genome shotgun (WGS) entry which is preliminary data.</text>
</comment>
<dbReference type="EMBL" id="JBHSEI010000017">
    <property type="protein sequence ID" value="MFC4640445.1"/>
    <property type="molecule type" value="Genomic_DNA"/>
</dbReference>
<feature type="region of interest" description="Disordered" evidence="5">
    <location>
        <begin position="1"/>
        <end position="20"/>
    </location>
</feature>
<evidence type="ECO:0000256" key="2">
    <source>
        <dbReference type="ARBA" id="ARBA00022723"/>
    </source>
</evidence>